<keyword evidence="2" id="KW-1185">Reference proteome</keyword>
<gene>
    <name evidence="1" type="ORF">VIN01S_08530</name>
</gene>
<accession>A0A4Y3HSD3</accession>
<comment type="caution">
    <text evidence="1">The sequence shown here is derived from an EMBL/GenBank/DDBJ whole genome shotgun (WGS) entry which is preliminary data.</text>
</comment>
<dbReference type="AlphaFoldDB" id="A0A4Y3HSD3"/>
<dbReference type="Proteomes" id="UP000318717">
    <property type="component" value="Unassembled WGS sequence"/>
</dbReference>
<dbReference type="EMBL" id="BJLF01000003">
    <property type="protein sequence ID" value="GEA50049.1"/>
    <property type="molecule type" value="Genomic_DNA"/>
</dbReference>
<evidence type="ECO:0000313" key="1">
    <source>
        <dbReference type="EMBL" id="GEA50049.1"/>
    </source>
</evidence>
<dbReference type="OrthoDB" id="9869967at2"/>
<reference evidence="1 2" key="1">
    <citation type="submission" date="2019-06" db="EMBL/GenBank/DDBJ databases">
        <title>Whole genome shotgun sequence of Vibrio inusitatus NBRC 102082.</title>
        <authorList>
            <person name="Hosoyama A."/>
            <person name="Uohara A."/>
            <person name="Ohji S."/>
            <person name="Ichikawa N."/>
        </authorList>
    </citation>
    <scope>NUCLEOTIDE SEQUENCE [LARGE SCALE GENOMIC DNA]</scope>
    <source>
        <strain evidence="1 2">NBRC 102082</strain>
    </source>
</reference>
<name>A0A4Y3HSD3_9VIBR</name>
<dbReference type="RefSeq" id="WP_141344412.1">
    <property type="nucleotide sequence ID" value="NZ_BJLF01000003.1"/>
</dbReference>
<protein>
    <submittedName>
        <fullName evidence="1">Uncharacterized protein</fullName>
    </submittedName>
</protein>
<sequence>MSTSLSAAPWMQRENYRELGLFLHERSPCHFSKDEVRRKIEGELVRASVKVNLHTDLHIDVVYSCADQVSVSDRVTGISVAYDIRFGTRLEDGTFVLYDAPSYGRLFTGPKNAESARYFSNQLATSVSYALTDYLKANLE</sequence>
<proteinExistence type="predicted"/>
<evidence type="ECO:0000313" key="2">
    <source>
        <dbReference type="Proteomes" id="UP000318717"/>
    </source>
</evidence>
<organism evidence="1 2">
    <name type="scientific">Vibrio inusitatus NBRC 102082</name>
    <dbReference type="NCBI Taxonomy" id="1219070"/>
    <lineage>
        <taxon>Bacteria</taxon>
        <taxon>Pseudomonadati</taxon>
        <taxon>Pseudomonadota</taxon>
        <taxon>Gammaproteobacteria</taxon>
        <taxon>Vibrionales</taxon>
        <taxon>Vibrionaceae</taxon>
        <taxon>Vibrio</taxon>
    </lineage>
</organism>